<proteinExistence type="predicted"/>
<reference evidence="1" key="1">
    <citation type="submission" date="2013-05" db="EMBL/GenBank/DDBJ databases">
        <authorList>
            <person name="Yim A.K.Y."/>
            <person name="Chan T.F."/>
            <person name="Ji K.M."/>
            <person name="Liu X.Y."/>
            <person name="Zhou J.W."/>
            <person name="Li R.Q."/>
            <person name="Yang K.Y."/>
            <person name="Li J."/>
            <person name="Li M."/>
            <person name="Law P.T.W."/>
            <person name="Wu Y.L."/>
            <person name="Cai Z.L."/>
            <person name="Qin H."/>
            <person name="Bao Y."/>
            <person name="Leung R.K.K."/>
            <person name="Ng P.K.S."/>
            <person name="Zou J."/>
            <person name="Zhong X.J."/>
            <person name="Ran P.X."/>
            <person name="Zhong N.S."/>
            <person name="Liu Z.G."/>
            <person name="Tsui S.K.W."/>
        </authorList>
    </citation>
    <scope>NUCLEOTIDE SEQUENCE</scope>
    <source>
        <strain evidence="1">Derf</strain>
        <tissue evidence="1">Whole organism</tissue>
    </source>
</reference>
<protein>
    <submittedName>
        <fullName evidence="1">Uncharacterized protein</fullName>
    </submittedName>
</protein>
<comment type="caution">
    <text evidence="1">The sequence shown here is derived from an EMBL/GenBank/DDBJ whole genome shotgun (WGS) entry which is preliminary data.</text>
</comment>
<gene>
    <name evidence="1" type="ORF">DERF_010895</name>
</gene>
<reference evidence="1" key="2">
    <citation type="journal article" date="2022" name="Res Sq">
        <title>Comparative Genomics Reveals Insights into the Divergent Evolution of Astigmatic Mites and Household Pest Adaptations.</title>
        <authorList>
            <person name="Xiong Q."/>
            <person name="Wan A.T.-Y."/>
            <person name="Liu X.-Y."/>
            <person name="Fung C.S.-H."/>
            <person name="Xiao X."/>
            <person name="Malainual N."/>
            <person name="Hou J."/>
            <person name="Wang L."/>
            <person name="Wang M."/>
            <person name="Yang K."/>
            <person name="Cui Y."/>
            <person name="Leung E."/>
            <person name="Nong W."/>
            <person name="Shin S.-K."/>
            <person name="Au S."/>
            <person name="Jeong K.Y."/>
            <person name="Chew F.T."/>
            <person name="Hui J."/>
            <person name="Leung T.F."/>
            <person name="Tungtrongchitr A."/>
            <person name="Zhong N."/>
            <person name="Liu Z."/>
            <person name="Tsui S."/>
        </authorList>
    </citation>
    <scope>NUCLEOTIDE SEQUENCE</scope>
    <source>
        <strain evidence="1">Derf</strain>
        <tissue evidence="1">Whole organism</tissue>
    </source>
</reference>
<organism evidence="1 2">
    <name type="scientific">Dermatophagoides farinae</name>
    <name type="common">American house dust mite</name>
    <dbReference type="NCBI Taxonomy" id="6954"/>
    <lineage>
        <taxon>Eukaryota</taxon>
        <taxon>Metazoa</taxon>
        <taxon>Ecdysozoa</taxon>
        <taxon>Arthropoda</taxon>
        <taxon>Chelicerata</taxon>
        <taxon>Arachnida</taxon>
        <taxon>Acari</taxon>
        <taxon>Acariformes</taxon>
        <taxon>Sarcoptiformes</taxon>
        <taxon>Astigmata</taxon>
        <taxon>Psoroptidia</taxon>
        <taxon>Analgoidea</taxon>
        <taxon>Pyroglyphidae</taxon>
        <taxon>Dermatophagoidinae</taxon>
        <taxon>Dermatophagoides</taxon>
    </lineage>
</organism>
<name>A0A922L150_DERFA</name>
<evidence type="ECO:0000313" key="1">
    <source>
        <dbReference type="EMBL" id="KAH9506152.1"/>
    </source>
</evidence>
<evidence type="ECO:0000313" key="2">
    <source>
        <dbReference type="Proteomes" id="UP000790347"/>
    </source>
</evidence>
<accession>A0A922L150</accession>
<dbReference type="AlphaFoldDB" id="A0A922L150"/>
<keyword evidence="2" id="KW-1185">Reference proteome</keyword>
<dbReference type="EMBL" id="ASGP02000005">
    <property type="protein sequence ID" value="KAH9506152.1"/>
    <property type="molecule type" value="Genomic_DNA"/>
</dbReference>
<sequence length="62" mass="7411">MKNIIQMESPEAKKIILLDMNHFTRKKNQQHNPVYIIMKYCYDFNDGAKGSEKQFKNDAFKK</sequence>
<dbReference type="Proteomes" id="UP000790347">
    <property type="component" value="Unassembled WGS sequence"/>
</dbReference>